<evidence type="ECO:0000313" key="9">
    <source>
        <dbReference type="EMBL" id="TBU00665.1"/>
    </source>
</evidence>
<dbReference type="GO" id="GO:0006886">
    <property type="term" value="P:intracellular protein transport"/>
    <property type="evidence" value="ECO:0007669"/>
    <property type="project" value="TreeGrafter"/>
</dbReference>
<dbReference type="VEuPathDB" id="MicrosporidiaDB:CWI36_0019p0060"/>
<evidence type="ECO:0000256" key="3">
    <source>
        <dbReference type="ARBA" id="ARBA00022692"/>
    </source>
</evidence>
<evidence type="ECO:0000256" key="5">
    <source>
        <dbReference type="ARBA" id="ARBA00023136"/>
    </source>
</evidence>
<evidence type="ECO:0000313" key="11">
    <source>
        <dbReference type="EMBL" id="TBU09558.1"/>
    </source>
</evidence>
<evidence type="ECO:0000313" key="12">
    <source>
        <dbReference type="Proteomes" id="UP000291404"/>
    </source>
</evidence>
<keyword evidence="4 7" id="KW-1133">Transmembrane helix</keyword>
<dbReference type="PROSITE" id="PS50192">
    <property type="entry name" value="T_SNARE"/>
    <property type="match status" value="1"/>
</dbReference>
<dbReference type="VEuPathDB" id="MicrosporidiaDB:CWI39_1611p0020"/>
<dbReference type="InterPro" id="IPR000727">
    <property type="entry name" value="T_SNARE_dom"/>
</dbReference>
<dbReference type="PANTHER" id="PTHR19957">
    <property type="entry name" value="SYNTAXIN"/>
    <property type="match status" value="1"/>
</dbReference>
<proteinExistence type="inferred from homology"/>
<dbReference type="GO" id="GO:0031201">
    <property type="term" value="C:SNARE complex"/>
    <property type="evidence" value="ECO:0007669"/>
    <property type="project" value="TreeGrafter"/>
</dbReference>
<dbReference type="GO" id="GO:0005886">
    <property type="term" value="C:plasma membrane"/>
    <property type="evidence" value="ECO:0007669"/>
    <property type="project" value="TreeGrafter"/>
</dbReference>
<evidence type="ECO:0000256" key="4">
    <source>
        <dbReference type="ARBA" id="ARBA00022989"/>
    </source>
</evidence>
<keyword evidence="3 7" id="KW-0812">Transmembrane</keyword>
<dbReference type="GO" id="GO:0006887">
    <property type="term" value="P:exocytosis"/>
    <property type="evidence" value="ECO:0007669"/>
    <property type="project" value="TreeGrafter"/>
</dbReference>
<dbReference type="GO" id="GO:0048278">
    <property type="term" value="P:vesicle docking"/>
    <property type="evidence" value="ECO:0007669"/>
    <property type="project" value="TreeGrafter"/>
</dbReference>
<dbReference type="SUPFAM" id="SSF47661">
    <property type="entry name" value="t-snare proteins"/>
    <property type="match status" value="1"/>
</dbReference>
<evidence type="ECO:0000256" key="2">
    <source>
        <dbReference type="ARBA" id="ARBA00009063"/>
    </source>
</evidence>
<gene>
    <name evidence="11" type="ORF">CWI36_0019p0060</name>
    <name evidence="10" type="ORF">CWI36_0912p0040</name>
    <name evidence="9" type="ORF">CWI39_1611p0020</name>
</gene>
<dbReference type="GO" id="GO:0006906">
    <property type="term" value="P:vesicle fusion"/>
    <property type="evidence" value="ECO:0007669"/>
    <property type="project" value="TreeGrafter"/>
</dbReference>
<feature type="coiled-coil region" evidence="6">
    <location>
        <begin position="60"/>
        <end position="90"/>
    </location>
</feature>
<name>A0A4Q9L110_9MICR</name>
<evidence type="ECO:0000256" key="6">
    <source>
        <dbReference type="SAM" id="Coils"/>
    </source>
</evidence>
<keyword evidence="5 7" id="KW-0472">Membrane</keyword>
<evidence type="ECO:0000256" key="7">
    <source>
        <dbReference type="SAM" id="Phobius"/>
    </source>
</evidence>
<dbReference type="Gene3D" id="1.20.5.110">
    <property type="match status" value="1"/>
</dbReference>
<evidence type="ECO:0000313" key="10">
    <source>
        <dbReference type="EMBL" id="TBU03515.1"/>
    </source>
</evidence>
<protein>
    <submittedName>
        <fullName evidence="9">Syntaxin</fullName>
    </submittedName>
</protein>
<evidence type="ECO:0000313" key="13">
    <source>
        <dbReference type="Proteomes" id="UP000293045"/>
    </source>
</evidence>
<dbReference type="Proteomes" id="UP000291404">
    <property type="component" value="Unassembled WGS sequence"/>
</dbReference>
<dbReference type="InterPro" id="IPR010989">
    <property type="entry name" value="SNARE"/>
</dbReference>
<organism evidence="9 13">
    <name type="scientific">Hamiltosporidium magnivora</name>
    <dbReference type="NCBI Taxonomy" id="148818"/>
    <lineage>
        <taxon>Eukaryota</taxon>
        <taxon>Fungi</taxon>
        <taxon>Fungi incertae sedis</taxon>
        <taxon>Microsporidia</taxon>
        <taxon>Dubosqiidae</taxon>
        <taxon>Hamiltosporidium</taxon>
    </lineage>
</organism>
<sequence length="275" mass="31787">MQNFLSQTRRISEEINTLTEYKEKFIYISNTKSKSVLKESEERNLESQIKVLNNMFSQLSSKIKLELKKMSEENEKIQNEEKESNFLYETRNNHWQVLTKKLVQAINSYRESQVNYNNIEKDRLKSQYIIAKPTATEEELEELTSEKGQEHLKNAFSLGSSSAKQMYSRAKERSNNIQKLAESVEELCQMISDLDEMVKSSDVFIDRIGVSMSSTKHSVKKTNKDLESALRYQRSAMRIKRYIFAGIGVVVLIILIWLGIKFLGNQNSGNGGNNN</sequence>
<dbReference type="Pfam" id="PF00804">
    <property type="entry name" value="Syntaxin"/>
    <property type="match status" value="1"/>
</dbReference>
<dbReference type="Proteomes" id="UP000293045">
    <property type="component" value="Unassembled WGS sequence"/>
</dbReference>
<dbReference type="SMART" id="SM00397">
    <property type="entry name" value="t_SNARE"/>
    <property type="match status" value="1"/>
</dbReference>
<dbReference type="AlphaFoldDB" id="A0A4Q9L110"/>
<dbReference type="InterPro" id="IPR045242">
    <property type="entry name" value="Syntaxin"/>
</dbReference>
<feature type="domain" description="T-SNARE coiled-coil homology" evidence="8">
    <location>
        <begin position="167"/>
        <end position="229"/>
    </location>
</feature>
<dbReference type="InterPro" id="IPR006011">
    <property type="entry name" value="Syntaxin_N"/>
</dbReference>
<dbReference type="STRING" id="148818.A0A4Q9L110"/>
<dbReference type="GO" id="GO:0005484">
    <property type="term" value="F:SNAP receptor activity"/>
    <property type="evidence" value="ECO:0007669"/>
    <property type="project" value="TreeGrafter"/>
</dbReference>
<accession>A0A4Q9L110</accession>
<keyword evidence="6" id="KW-0175">Coiled coil</keyword>
<dbReference type="EMBL" id="PIXR01001611">
    <property type="protein sequence ID" value="TBU00665.1"/>
    <property type="molecule type" value="Genomic_DNA"/>
</dbReference>
<comment type="subcellular location">
    <subcellularLocation>
        <location evidence="1">Membrane</location>
        <topology evidence="1">Single-pass type IV membrane protein</topology>
    </subcellularLocation>
</comment>
<dbReference type="Gene3D" id="1.20.58.70">
    <property type="match status" value="1"/>
</dbReference>
<evidence type="ECO:0000256" key="1">
    <source>
        <dbReference type="ARBA" id="ARBA00004211"/>
    </source>
</evidence>
<dbReference type="GO" id="GO:0000149">
    <property type="term" value="F:SNARE binding"/>
    <property type="evidence" value="ECO:0007669"/>
    <property type="project" value="TreeGrafter"/>
</dbReference>
<keyword evidence="12" id="KW-1185">Reference proteome</keyword>
<dbReference type="PANTHER" id="PTHR19957:SF307">
    <property type="entry name" value="PROTEIN SSO1-RELATED"/>
    <property type="match status" value="1"/>
</dbReference>
<dbReference type="EMBL" id="PITI01000019">
    <property type="protein sequence ID" value="TBU09558.1"/>
    <property type="molecule type" value="Genomic_DNA"/>
</dbReference>
<comment type="similarity">
    <text evidence="2">Belongs to the syntaxin family.</text>
</comment>
<feature type="coiled-coil region" evidence="6">
    <location>
        <begin position="167"/>
        <end position="197"/>
    </location>
</feature>
<feature type="transmembrane region" description="Helical" evidence="7">
    <location>
        <begin position="242"/>
        <end position="260"/>
    </location>
</feature>
<dbReference type="EMBL" id="PITI01000912">
    <property type="protein sequence ID" value="TBU03515.1"/>
    <property type="molecule type" value="Genomic_DNA"/>
</dbReference>
<dbReference type="VEuPathDB" id="MicrosporidiaDB:CWI36_0912p0040"/>
<comment type="caution">
    <text evidence="9">The sequence shown here is derived from an EMBL/GenBank/DDBJ whole genome shotgun (WGS) entry which is preliminary data.</text>
</comment>
<dbReference type="GO" id="GO:0012505">
    <property type="term" value="C:endomembrane system"/>
    <property type="evidence" value="ECO:0007669"/>
    <property type="project" value="TreeGrafter"/>
</dbReference>
<reference evidence="12 13" key="1">
    <citation type="submission" date="2017-12" db="EMBL/GenBank/DDBJ databases">
        <authorList>
            <person name="Pombert J.-F."/>
            <person name="Haag K.L."/>
            <person name="Ebert D."/>
        </authorList>
    </citation>
    <scope>NUCLEOTIDE SEQUENCE [LARGE SCALE GENOMIC DNA]</scope>
    <source>
        <strain evidence="10">BE-OM-2</strain>
        <strain evidence="9">IL-BN-2</strain>
    </source>
</reference>
<evidence type="ECO:0000259" key="8">
    <source>
        <dbReference type="PROSITE" id="PS50192"/>
    </source>
</evidence>